<evidence type="ECO:0000313" key="2">
    <source>
        <dbReference type="Proteomes" id="UP001164539"/>
    </source>
</evidence>
<protein>
    <submittedName>
        <fullName evidence="1">Cyclin</fullName>
    </submittedName>
</protein>
<name>A0ACC1YST9_MELAZ</name>
<accession>A0ACC1YST9</accession>
<sequence length="316" mass="35866">MDFEGDNPVPLYDETSFKKYFNVETESMAAPGYAESNEATLRGIAARVIVQNVLGRVRDDVILAAICCLSIAWKMRGKSFCVPEFLEKRNLNKDYKDHIVVMELHILDGINWRMRAVIAICFVSFFIRISTVEGISQRVANEIIIQAQGDISFTRFRPSVIAASAVVVACRLLVREENARLPPHLRCRLKFIQHKYVEEGDLDDCSERMLNMCIQKHMFMEGIEEFMQDQMLKVAGARSMFAGRSRFAWKSHAGEASSSSSSRPMLELRPIREEPETGNKAGMSFELKWDLIAEEPHQATIDSPLFRPPARDSGPK</sequence>
<organism evidence="1 2">
    <name type="scientific">Melia azedarach</name>
    <name type="common">Chinaberry tree</name>
    <dbReference type="NCBI Taxonomy" id="155640"/>
    <lineage>
        <taxon>Eukaryota</taxon>
        <taxon>Viridiplantae</taxon>
        <taxon>Streptophyta</taxon>
        <taxon>Embryophyta</taxon>
        <taxon>Tracheophyta</taxon>
        <taxon>Spermatophyta</taxon>
        <taxon>Magnoliopsida</taxon>
        <taxon>eudicotyledons</taxon>
        <taxon>Gunneridae</taxon>
        <taxon>Pentapetalae</taxon>
        <taxon>rosids</taxon>
        <taxon>malvids</taxon>
        <taxon>Sapindales</taxon>
        <taxon>Meliaceae</taxon>
        <taxon>Melia</taxon>
    </lineage>
</organism>
<gene>
    <name evidence="1" type="ORF">OWV82_004961</name>
</gene>
<evidence type="ECO:0000313" key="1">
    <source>
        <dbReference type="EMBL" id="KAJ4726214.1"/>
    </source>
</evidence>
<dbReference type="Proteomes" id="UP001164539">
    <property type="component" value="Chromosome 2"/>
</dbReference>
<keyword evidence="2" id="KW-1185">Reference proteome</keyword>
<comment type="caution">
    <text evidence="1">The sequence shown here is derived from an EMBL/GenBank/DDBJ whole genome shotgun (WGS) entry which is preliminary data.</text>
</comment>
<dbReference type="EMBL" id="CM051395">
    <property type="protein sequence ID" value="KAJ4726214.1"/>
    <property type="molecule type" value="Genomic_DNA"/>
</dbReference>
<proteinExistence type="predicted"/>
<reference evidence="1 2" key="1">
    <citation type="journal article" date="2023" name="Science">
        <title>Complex scaffold remodeling in plant triterpene biosynthesis.</title>
        <authorList>
            <person name="De La Pena R."/>
            <person name="Hodgson H."/>
            <person name="Liu J.C."/>
            <person name="Stephenson M.J."/>
            <person name="Martin A.C."/>
            <person name="Owen C."/>
            <person name="Harkess A."/>
            <person name="Leebens-Mack J."/>
            <person name="Jimenez L.E."/>
            <person name="Osbourn A."/>
            <person name="Sattely E.S."/>
        </authorList>
    </citation>
    <scope>NUCLEOTIDE SEQUENCE [LARGE SCALE GENOMIC DNA]</scope>
    <source>
        <strain evidence="2">cv. JPN11</strain>
        <tissue evidence="1">Leaf</tissue>
    </source>
</reference>